<feature type="region of interest" description="Disordered" evidence="1">
    <location>
        <begin position="511"/>
        <end position="530"/>
    </location>
</feature>
<name>A0AAW0G9L8_9APHY</name>
<dbReference type="PROSITE" id="PS50174">
    <property type="entry name" value="G_PATCH"/>
    <property type="match status" value="1"/>
</dbReference>
<evidence type="ECO:0000313" key="4">
    <source>
        <dbReference type="Proteomes" id="UP001385951"/>
    </source>
</evidence>
<feature type="region of interest" description="Disordered" evidence="1">
    <location>
        <begin position="574"/>
        <end position="605"/>
    </location>
</feature>
<dbReference type="AlphaFoldDB" id="A0AAW0G9L8"/>
<organism evidence="3 4">
    <name type="scientific">Cerrena zonata</name>
    <dbReference type="NCBI Taxonomy" id="2478898"/>
    <lineage>
        <taxon>Eukaryota</taxon>
        <taxon>Fungi</taxon>
        <taxon>Dikarya</taxon>
        <taxon>Basidiomycota</taxon>
        <taxon>Agaricomycotina</taxon>
        <taxon>Agaricomycetes</taxon>
        <taxon>Polyporales</taxon>
        <taxon>Cerrenaceae</taxon>
        <taxon>Cerrena</taxon>
    </lineage>
</organism>
<feature type="compositionally biased region" description="Acidic residues" evidence="1">
    <location>
        <begin position="581"/>
        <end position="590"/>
    </location>
</feature>
<dbReference type="Pfam" id="PF26093">
    <property type="entry name" value="HTH_TGH"/>
    <property type="match status" value="1"/>
</dbReference>
<accession>A0AAW0G9L8</accession>
<dbReference type="GO" id="GO:0005634">
    <property type="term" value="C:nucleus"/>
    <property type="evidence" value="ECO:0007669"/>
    <property type="project" value="TreeGrafter"/>
</dbReference>
<feature type="region of interest" description="Disordered" evidence="1">
    <location>
        <begin position="123"/>
        <end position="151"/>
    </location>
</feature>
<feature type="compositionally biased region" description="Basic and acidic residues" evidence="1">
    <location>
        <begin position="591"/>
        <end position="602"/>
    </location>
</feature>
<keyword evidence="4" id="KW-1185">Reference proteome</keyword>
<dbReference type="GO" id="GO:0006397">
    <property type="term" value="P:mRNA processing"/>
    <property type="evidence" value="ECO:0007669"/>
    <property type="project" value="InterPro"/>
</dbReference>
<feature type="region of interest" description="Disordered" evidence="1">
    <location>
        <begin position="389"/>
        <end position="419"/>
    </location>
</feature>
<feature type="region of interest" description="Disordered" evidence="1">
    <location>
        <begin position="641"/>
        <end position="918"/>
    </location>
</feature>
<proteinExistence type="predicted"/>
<comment type="caution">
    <text evidence="3">The sequence shown here is derived from an EMBL/GenBank/DDBJ whole genome shotgun (WGS) entry which is preliminary data.</text>
</comment>
<feature type="domain" description="G-patch" evidence="2">
    <location>
        <begin position="165"/>
        <end position="185"/>
    </location>
</feature>
<dbReference type="PANTHER" id="PTHR13384:SF19">
    <property type="entry name" value="G PATCH DOMAIN-CONTAINING PROTEIN 1"/>
    <property type="match status" value="1"/>
</dbReference>
<protein>
    <recommendedName>
        <fullName evidence="2">G-patch domain-containing protein</fullName>
    </recommendedName>
</protein>
<dbReference type="EMBL" id="JASBNA010000017">
    <property type="protein sequence ID" value="KAK7686311.1"/>
    <property type="molecule type" value="Genomic_DNA"/>
</dbReference>
<dbReference type="GO" id="GO:0003723">
    <property type="term" value="F:RNA binding"/>
    <property type="evidence" value="ECO:0007669"/>
    <property type="project" value="TreeGrafter"/>
</dbReference>
<dbReference type="InterPro" id="IPR000467">
    <property type="entry name" value="G_patch_dom"/>
</dbReference>
<evidence type="ECO:0000256" key="1">
    <source>
        <dbReference type="SAM" id="MobiDB-lite"/>
    </source>
</evidence>
<dbReference type="InterPro" id="IPR011666">
    <property type="entry name" value="DUF1604"/>
</dbReference>
<gene>
    <name evidence="3" type="ORF">QCA50_010535</name>
</gene>
<evidence type="ECO:0000259" key="2">
    <source>
        <dbReference type="PROSITE" id="PS50174"/>
    </source>
</evidence>
<sequence>MTSRLKRKLNDLGVDTQSTKATENFCLIGTPLPPLEKTKDQNEFVPLWKQEVRDEKGRRRLHGAFTGGFSAGYFNSVGSKEGWTPSTFVSSRSDRAKQQAARAEDFMDEEDLAELRESRRLVDENEEMDFASTEAELRKRQGIESEPENDSITSALASALAPPPTESAGARILMKMGWRTGHGIGPRVTYEQRRAQDRTFGISASLNEDEVDEEAKKHMYPRRDTPVLLAPRKENAHGLGYRPGISLNESLGVGGKKGPLGPKLSSGFGLGALNDADEDDLDVYDSSMGPRDHSRVAFDAIDDEERIAMGSSRRGNRSRAIESAPSNITQTLFDGTTVLKGFTLYPEPVVLQNDLYPFPEIPKGWKPNPRRVWDADKSKENITISKEMHVPTQPQSRAEWKESQLSADQRGSILGETPLPTKKRSVFDYLSQKDKERLQSIRGNLSEATSDTKQPAAEPLPPQPTYLPGQVHIPTIHPSVAKAALTGFQPFIADPLKHSRYCAFLNYASQASDSSSSSGLGIGPMPNQSTEEFNKELSDYAKSATVFKPLSGAMAGRFTSSKVVELGPKIIEGLHTPDLSNLDDGEEEDKGENQKENDDPRRGAIRLGMYGPLTREVKSWQPAKLLCKRFGVKEPELEVATDPLDLSSPDPTQASSSKSDATLAPLKAITDGLENKPEGLGESSSSGRRNPANVGLGEDETQGRDTLTYTRPSMDVFKAIFASDDEDSDDEDVKKSTDKDEIPYFSSLMPGDANEVSETPDVKPVVASTSALPKESPKQVNLPEKVDISTFKPTFVPRGDRESRKDKASAKEKKEKKKSKTALVSFDDEEGGLQLNISAPKRKKRKEEKDEDRKKKKRKEKDKAEDDDAMWEEAPPPEIVQKLEARDNVTSVPEVISERSDGRPVVPSQGRARAVDFM</sequence>
<evidence type="ECO:0000313" key="3">
    <source>
        <dbReference type="EMBL" id="KAK7686311.1"/>
    </source>
</evidence>
<dbReference type="Pfam" id="PF01585">
    <property type="entry name" value="G-patch"/>
    <property type="match status" value="1"/>
</dbReference>
<dbReference type="PANTHER" id="PTHR13384">
    <property type="entry name" value="G PATCH DOMAIN-CONTAINING PROTEIN 1"/>
    <property type="match status" value="1"/>
</dbReference>
<feature type="compositionally biased region" description="Polar residues" evidence="1">
    <location>
        <begin position="649"/>
        <end position="660"/>
    </location>
</feature>
<dbReference type="Pfam" id="PF07713">
    <property type="entry name" value="DUF1604"/>
    <property type="match status" value="1"/>
</dbReference>
<dbReference type="Proteomes" id="UP001385951">
    <property type="component" value="Unassembled WGS sequence"/>
</dbReference>
<feature type="compositionally biased region" description="Basic and acidic residues" evidence="1">
    <location>
        <begin position="798"/>
        <end position="813"/>
    </location>
</feature>
<feature type="compositionally biased region" description="Basic and acidic residues" evidence="1">
    <location>
        <begin position="732"/>
        <end position="742"/>
    </location>
</feature>
<reference evidence="3 4" key="1">
    <citation type="submission" date="2022-09" db="EMBL/GenBank/DDBJ databases">
        <authorList>
            <person name="Palmer J.M."/>
        </authorList>
    </citation>
    <scope>NUCLEOTIDE SEQUENCE [LARGE SCALE GENOMIC DNA]</scope>
    <source>
        <strain evidence="3 4">DSM 7382</strain>
    </source>
</reference>